<dbReference type="RefSeq" id="WP_012820136.1">
    <property type="nucleotide sequence ID" value="NC_013410.1"/>
</dbReference>
<protein>
    <submittedName>
        <fullName evidence="3">Uncharacterized protein</fullName>
    </submittedName>
</protein>
<dbReference type="AlphaFoldDB" id="C9RKH8"/>
<reference evidence="3" key="3">
    <citation type="submission" date="2010-08" db="EMBL/GenBank/DDBJ databases">
        <authorList>
            <person name="Durkin A.S."/>
            <person name="Nelson K.E."/>
            <person name="Morrison M."/>
            <person name="Forsberg C.W."/>
            <person name="Wilson D.B."/>
            <person name="Russell J.B."/>
            <person name="Cann I.K.O."/>
            <person name="Mackie R.I."/>
            <person name="White B.A."/>
        </authorList>
    </citation>
    <scope>NUCLEOTIDE SEQUENCE</scope>
    <source>
        <strain evidence="3">S85</strain>
    </source>
</reference>
<feature type="transmembrane region" description="Helical" evidence="1">
    <location>
        <begin position="96"/>
        <end position="118"/>
    </location>
</feature>
<keyword evidence="1" id="KW-0812">Transmembrane</keyword>
<dbReference type="KEGG" id="fsc:FSU_0706"/>
<dbReference type="Proteomes" id="UP000000517">
    <property type="component" value="Chromosome"/>
</dbReference>
<evidence type="ECO:0000313" key="5">
    <source>
        <dbReference type="Proteomes" id="UP000001497"/>
    </source>
</evidence>
<dbReference type="HOGENOM" id="CLU_1287226_0_0_0"/>
<sequence length="214" mass="23526">MICHKCGKEYEDDMPNCLWCDAPNLQHPANKGKQFTEAPAQSISTEPAETEATEAHPAGLFMWTAAILAACNLGYLYIAILITFFHKKALQENKALGRFFVGMLIASIGLYFITAPVISVISTSLLKINELNGGHSSSTILLALSALYPITQGFIGAKLLKFYTPDYDSKDYRKNSVVSTIAAIVLFFICALCGFYTDIAQNGTQFTQILTKKY</sequence>
<dbReference type="KEGG" id="fsu:Fisuc_0294"/>
<reference evidence="4" key="2">
    <citation type="submission" date="2010-08" db="EMBL/GenBank/DDBJ databases">
        <title>Complete sequence of Fibrobacter succinogenes subsp. succinogenes S85.</title>
        <authorList>
            <person name="Durkin A.S."/>
            <person name="Nelson K.E."/>
            <person name="Morrison M."/>
            <person name="Forsberg C.W."/>
            <person name="Wilson D.B."/>
            <person name="Russell J.B."/>
            <person name="Cann I.K.O."/>
            <person name="Mackie R.I."/>
            <person name="White B.A."/>
        </authorList>
    </citation>
    <scope>NUCLEOTIDE SEQUENCE [LARGE SCALE GENOMIC DNA]</scope>
    <source>
        <strain evidence="4">ATCC 19169 / S85</strain>
    </source>
</reference>
<feature type="transmembrane region" description="Helical" evidence="1">
    <location>
        <begin position="138"/>
        <end position="157"/>
    </location>
</feature>
<gene>
    <name evidence="2" type="ordered locus">Fisuc_0294</name>
    <name evidence="3" type="ordered locus">FSU_0706</name>
</gene>
<proteinExistence type="predicted"/>
<reference evidence="2 5" key="1">
    <citation type="submission" date="2009-10" db="EMBL/GenBank/DDBJ databases">
        <title>Complete sequence of Fibrobacter succinogenes subsp. succinogenes S85.</title>
        <authorList>
            <consortium name="US DOE Joint Genome Institute"/>
            <person name="Lucas S."/>
            <person name="Copeland A."/>
            <person name="Lapidus A."/>
            <person name="Glavina del Rio T."/>
            <person name="Tice H."/>
            <person name="Bruce D."/>
            <person name="Goodwin L."/>
            <person name="Pitluck S."/>
            <person name="Chertkov O."/>
            <person name="Detter J.C."/>
            <person name="Han C."/>
            <person name="Tapia R."/>
            <person name="Larimer F."/>
            <person name="Land M."/>
            <person name="Hauser L."/>
            <person name="Kyrpides N."/>
            <person name="Mikhailova N."/>
            <person name="Weimer P.J."/>
            <person name="Stevenson D.M."/>
            <person name="Boyum J."/>
            <person name="Brumm P.I."/>
            <person name="Mead D."/>
        </authorList>
    </citation>
    <scope>NUCLEOTIDE SEQUENCE [LARGE SCALE GENOMIC DNA]</scope>
    <source>
        <strain evidence="5">ATCC 19169 / S85</strain>
        <strain evidence="2">S85</strain>
    </source>
</reference>
<evidence type="ECO:0000256" key="1">
    <source>
        <dbReference type="SAM" id="Phobius"/>
    </source>
</evidence>
<evidence type="ECO:0000313" key="3">
    <source>
        <dbReference type="EMBL" id="ADL26150.1"/>
    </source>
</evidence>
<organism evidence="3 4">
    <name type="scientific">Fibrobacter succinogenes (strain ATCC 19169 / S85)</name>
    <dbReference type="NCBI Taxonomy" id="59374"/>
    <lineage>
        <taxon>Bacteria</taxon>
        <taxon>Pseudomonadati</taxon>
        <taxon>Fibrobacterota</taxon>
        <taxon>Fibrobacteria</taxon>
        <taxon>Fibrobacterales</taxon>
        <taxon>Fibrobacteraceae</taxon>
        <taxon>Fibrobacter</taxon>
    </lineage>
</organism>
<dbReference type="STRING" id="59374.FSU_0706"/>
<dbReference type="OrthoDB" id="9798976at2"/>
<dbReference type="EMBL" id="CP001792">
    <property type="protein sequence ID" value="ACX73906.1"/>
    <property type="molecule type" value="Genomic_DNA"/>
</dbReference>
<dbReference type="Proteomes" id="UP000001497">
    <property type="component" value="Chromosome"/>
</dbReference>
<keyword evidence="1" id="KW-1133">Transmembrane helix</keyword>
<accession>C9RKH8</accession>
<dbReference type="EMBL" id="CP002158">
    <property type="protein sequence ID" value="ADL26150.1"/>
    <property type="molecule type" value="Genomic_DNA"/>
</dbReference>
<name>C9RKH8_FIBSS</name>
<keyword evidence="1" id="KW-0472">Membrane</keyword>
<keyword evidence="5" id="KW-1185">Reference proteome</keyword>
<feature type="transmembrane region" description="Helical" evidence="1">
    <location>
        <begin position="60"/>
        <end position="84"/>
    </location>
</feature>
<feature type="transmembrane region" description="Helical" evidence="1">
    <location>
        <begin position="177"/>
        <end position="197"/>
    </location>
</feature>
<evidence type="ECO:0000313" key="2">
    <source>
        <dbReference type="EMBL" id="ACX73906.1"/>
    </source>
</evidence>
<evidence type="ECO:0000313" key="4">
    <source>
        <dbReference type="Proteomes" id="UP000000517"/>
    </source>
</evidence>